<dbReference type="SUPFAM" id="SSF55729">
    <property type="entry name" value="Acyl-CoA N-acyltransferases (Nat)"/>
    <property type="match status" value="1"/>
</dbReference>
<dbReference type="OrthoDB" id="7305308at2759"/>
<evidence type="ECO:0000313" key="5">
    <source>
        <dbReference type="Proteomes" id="UP000000707"/>
    </source>
</evidence>
<dbReference type="CDD" id="cd04301">
    <property type="entry name" value="NAT_SF"/>
    <property type="match status" value="1"/>
</dbReference>
<dbReference type="HOGENOM" id="CLU_013985_32_1_1"/>
<organism evidence="5">
    <name type="scientific">Candida tenuis (strain ATCC 10573 / BCRC 21748 / CBS 615 / JCM 9827 / NBRC 10315 / NRRL Y-1498 / VKM Y-70)</name>
    <name type="common">Yeast</name>
    <name type="synonym">Yamadazyma tenuis</name>
    <dbReference type="NCBI Taxonomy" id="590646"/>
    <lineage>
        <taxon>Eukaryota</taxon>
        <taxon>Fungi</taxon>
        <taxon>Dikarya</taxon>
        <taxon>Ascomycota</taxon>
        <taxon>Saccharomycotina</taxon>
        <taxon>Pichiomycetes</taxon>
        <taxon>Debaryomycetaceae</taxon>
        <taxon>Yamadazyma</taxon>
    </lineage>
</organism>
<dbReference type="STRING" id="590646.G3AZP4"/>
<dbReference type="Proteomes" id="UP000000707">
    <property type="component" value="Unassembled WGS sequence"/>
</dbReference>
<dbReference type="KEGG" id="cten:18246551"/>
<dbReference type="GO" id="GO:0008080">
    <property type="term" value="F:N-acetyltransferase activity"/>
    <property type="evidence" value="ECO:0007669"/>
    <property type="project" value="TreeGrafter"/>
</dbReference>
<gene>
    <name evidence="4" type="ORF">CANTEDRAFT_112509</name>
</gene>
<dbReference type="InterPro" id="IPR016181">
    <property type="entry name" value="Acyl_CoA_acyltransferase"/>
</dbReference>
<name>G3AZP4_CANTC</name>
<evidence type="ECO:0000256" key="1">
    <source>
        <dbReference type="ARBA" id="ARBA00022679"/>
    </source>
</evidence>
<dbReference type="Pfam" id="PF00583">
    <property type="entry name" value="Acetyltransf_1"/>
    <property type="match status" value="1"/>
</dbReference>
<accession>G3AZP4</accession>
<dbReference type="InterPro" id="IPR051016">
    <property type="entry name" value="Diverse_Substrate_AcTransf"/>
</dbReference>
<evidence type="ECO:0000256" key="2">
    <source>
        <dbReference type="ARBA" id="ARBA00023315"/>
    </source>
</evidence>
<evidence type="ECO:0000313" key="4">
    <source>
        <dbReference type="EMBL" id="EGV66107.1"/>
    </source>
</evidence>
<dbReference type="PROSITE" id="PS51186">
    <property type="entry name" value="GNAT"/>
    <property type="match status" value="1"/>
</dbReference>
<dbReference type="PANTHER" id="PTHR10545:SF29">
    <property type="entry name" value="GH14572P-RELATED"/>
    <property type="match status" value="1"/>
</dbReference>
<protein>
    <submittedName>
        <fullName evidence="4">N-acetyltransferase HPA3</fullName>
    </submittedName>
</protein>
<dbReference type="EMBL" id="GL996512">
    <property type="protein sequence ID" value="EGV66107.1"/>
    <property type="molecule type" value="Genomic_DNA"/>
</dbReference>
<evidence type="ECO:0000259" key="3">
    <source>
        <dbReference type="PROSITE" id="PS51186"/>
    </source>
</evidence>
<dbReference type="AlphaFoldDB" id="G3AZP4"/>
<dbReference type="Gene3D" id="3.40.630.30">
    <property type="match status" value="1"/>
</dbReference>
<dbReference type="InterPro" id="IPR000182">
    <property type="entry name" value="GNAT_dom"/>
</dbReference>
<sequence length="152" mass="17234">MISIRPIAPKDKHEWWKLWCDPDESYLQTTGSLASVSPSTTETTFSRFLDPRVPLYAAVAQDSNGNLIGFATYLTHLGTKLTQENMYLGDLYVSPSNRQKGAGRKLLEFVFSEADRLNCPGCFWTTDKDNQTAQRLYNKVGVQADFVLYRRA</sequence>
<reference evidence="4 5" key="1">
    <citation type="journal article" date="2011" name="Proc. Natl. Acad. Sci. U.S.A.">
        <title>Comparative genomics of xylose-fermenting fungi for enhanced biofuel production.</title>
        <authorList>
            <person name="Wohlbach D.J."/>
            <person name="Kuo A."/>
            <person name="Sato T.K."/>
            <person name="Potts K.M."/>
            <person name="Salamov A.A."/>
            <person name="LaButti K.M."/>
            <person name="Sun H."/>
            <person name="Clum A."/>
            <person name="Pangilinan J.L."/>
            <person name="Lindquist E.A."/>
            <person name="Lucas S."/>
            <person name="Lapidus A."/>
            <person name="Jin M."/>
            <person name="Gunawan C."/>
            <person name="Balan V."/>
            <person name="Dale B.E."/>
            <person name="Jeffries T.W."/>
            <person name="Zinkel R."/>
            <person name="Barry K.W."/>
            <person name="Grigoriev I.V."/>
            <person name="Gasch A.P."/>
        </authorList>
    </citation>
    <scope>NUCLEOTIDE SEQUENCE [LARGE SCALE GENOMIC DNA]</scope>
    <source>
        <strain evidence="4">ATCC 10573</strain>
        <strain evidence="5">ATCC 10573 / BCRC 21748 / CBS 615 / JCM 9827 / NBRC 10315 / NRRL Y-1498 / VKM Y-70</strain>
    </source>
</reference>
<dbReference type="GeneID" id="18246551"/>
<dbReference type="GO" id="GO:0005737">
    <property type="term" value="C:cytoplasm"/>
    <property type="evidence" value="ECO:0007669"/>
    <property type="project" value="TreeGrafter"/>
</dbReference>
<dbReference type="PANTHER" id="PTHR10545">
    <property type="entry name" value="DIAMINE N-ACETYLTRANSFERASE"/>
    <property type="match status" value="1"/>
</dbReference>
<keyword evidence="5" id="KW-1185">Reference proteome</keyword>
<dbReference type="eggNOG" id="KOG3216">
    <property type="taxonomic scope" value="Eukaryota"/>
</dbReference>
<feature type="domain" description="N-acetyltransferase" evidence="3">
    <location>
        <begin position="2"/>
        <end position="152"/>
    </location>
</feature>
<dbReference type="EMBL" id="GL996512">
    <property type="protein sequence ID" value="EGV66108.1"/>
    <property type="molecule type" value="Genomic_DNA"/>
</dbReference>
<keyword evidence="2" id="KW-0012">Acyltransferase</keyword>
<keyword evidence="1 4" id="KW-0808">Transferase</keyword>
<proteinExistence type="predicted"/>